<dbReference type="InterPro" id="IPR015931">
    <property type="entry name" value="Acnase/IPM_dHydase_lsu_aba_1/3"/>
</dbReference>
<dbReference type="Gene3D" id="3.30.499.10">
    <property type="entry name" value="Aconitase, domain 3"/>
    <property type="match status" value="1"/>
</dbReference>
<dbReference type="EMBL" id="LAZR01043377">
    <property type="protein sequence ID" value="KKL07223.1"/>
    <property type="molecule type" value="Genomic_DNA"/>
</dbReference>
<dbReference type="Pfam" id="PF00330">
    <property type="entry name" value="Aconitase"/>
    <property type="match status" value="1"/>
</dbReference>
<feature type="non-terminal residue" evidence="5">
    <location>
        <position position="1"/>
    </location>
</feature>
<comment type="caution">
    <text evidence="5">The sequence shown here is derived from an EMBL/GenBank/DDBJ whole genome shotgun (WGS) entry which is preliminary data.</text>
</comment>
<evidence type="ECO:0000313" key="5">
    <source>
        <dbReference type="EMBL" id="KKL07223.1"/>
    </source>
</evidence>
<name>A0A0F9D586_9ZZZZ</name>
<dbReference type="GO" id="GO:0046872">
    <property type="term" value="F:metal ion binding"/>
    <property type="evidence" value="ECO:0007669"/>
    <property type="project" value="UniProtKB-KW"/>
</dbReference>
<dbReference type="InterPro" id="IPR036008">
    <property type="entry name" value="Aconitase_4Fe-4S_dom"/>
</dbReference>
<feature type="domain" description="Aconitase/3-isopropylmalate dehydratase large subunit alpha/beta/alpha" evidence="4">
    <location>
        <begin position="1"/>
        <end position="60"/>
    </location>
</feature>
<evidence type="ECO:0000256" key="3">
    <source>
        <dbReference type="ARBA" id="ARBA00023014"/>
    </source>
</evidence>
<evidence type="ECO:0000256" key="2">
    <source>
        <dbReference type="ARBA" id="ARBA00023004"/>
    </source>
</evidence>
<protein>
    <recommendedName>
        <fullName evidence="4">Aconitase/3-isopropylmalate dehydratase large subunit alpha/beta/alpha domain-containing protein</fullName>
    </recommendedName>
</protein>
<dbReference type="InterPro" id="IPR006249">
    <property type="entry name" value="Aconitase/IRP2"/>
</dbReference>
<dbReference type="GO" id="GO:0051536">
    <property type="term" value="F:iron-sulfur cluster binding"/>
    <property type="evidence" value="ECO:0007669"/>
    <property type="project" value="UniProtKB-KW"/>
</dbReference>
<reference evidence="5" key="1">
    <citation type="journal article" date="2015" name="Nature">
        <title>Complex archaea that bridge the gap between prokaryotes and eukaryotes.</title>
        <authorList>
            <person name="Spang A."/>
            <person name="Saw J.H."/>
            <person name="Jorgensen S.L."/>
            <person name="Zaremba-Niedzwiedzka K."/>
            <person name="Martijn J."/>
            <person name="Lind A.E."/>
            <person name="van Eijk R."/>
            <person name="Schleper C."/>
            <person name="Guy L."/>
            <person name="Ettema T.J."/>
        </authorList>
    </citation>
    <scope>NUCLEOTIDE SEQUENCE</scope>
</reference>
<keyword evidence="2" id="KW-0408">Iron</keyword>
<accession>A0A0F9D586</accession>
<dbReference type="AlphaFoldDB" id="A0A0F9D586"/>
<dbReference type="SUPFAM" id="SSF53732">
    <property type="entry name" value="Aconitase iron-sulfur domain"/>
    <property type="match status" value="1"/>
</dbReference>
<sequence>MRLTGRDEDALALVEAYAREQGMWFTPENEPVFSDRLELDMSKVVPSLAGPKRPQDRVALL</sequence>
<gene>
    <name evidence="5" type="ORF">LCGC14_2588180</name>
</gene>
<evidence type="ECO:0000256" key="1">
    <source>
        <dbReference type="ARBA" id="ARBA00022723"/>
    </source>
</evidence>
<proteinExistence type="predicted"/>
<evidence type="ECO:0000259" key="4">
    <source>
        <dbReference type="Pfam" id="PF00330"/>
    </source>
</evidence>
<dbReference type="InterPro" id="IPR001030">
    <property type="entry name" value="Acoase/IPM_deHydtase_lsu_aba"/>
</dbReference>
<organism evidence="5">
    <name type="scientific">marine sediment metagenome</name>
    <dbReference type="NCBI Taxonomy" id="412755"/>
    <lineage>
        <taxon>unclassified sequences</taxon>
        <taxon>metagenomes</taxon>
        <taxon>ecological metagenomes</taxon>
    </lineage>
</organism>
<keyword evidence="1" id="KW-0479">Metal-binding</keyword>
<keyword evidence="3" id="KW-0411">Iron-sulfur</keyword>
<dbReference type="PANTHER" id="PTHR11670">
    <property type="entry name" value="ACONITASE/IRON-RESPONSIVE ELEMENT FAMILY MEMBER"/>
    <property type="match status" value="1"/>
</dbReference>